<evidence type="ECO:0000256" key="1">
    <source>
        <dbReference type="SAM" id="MobiDB-lite"/>
    </source>
</evidence>
<dbReference type="AlphaFoldDB" id="A0AA36GLF4"/>
<sequence length="201" mass="21441">MCKKVVACFLFITLQCSPVSSSAISRTSVRHYEDENGKGIEKTIVQRSQDENGETMKVVKQTVHVSGTLLGPNSSEDTEEATASGPEKVISGLLTGPEPEGPRKGVSPFVPPASPEEGASSSSSDTKEKASSPLPLLPGLGKETTSDEATTFAPAIPRIPHFTTGSFIIGFFLAILIVGVVFAAVRMFLKRRAEPRPYTVY</sequence>
<keyword evidence="5" id="KW-1185">Reference proteome</keyword>
<reference evidence="4" key="1">
    <citation type="submission" date="2023-07" db="EMBL/GenBank/DDBJ databases">
        <authorList>
            <consortium name="CYATHOMIX"/>
        </authorList>
    </citation>
    <scope>NUCLEOTIDE SEQUENCE</scope>
    <source>
        <strain evidence="4">N/A</strain>
    </source>
</reference>
<comment type="caution">
    <text evidence="4">The sequence shown here is derived from an EMBL/GenBank/DDBJ whole genome shotgun (WGS) entry which is preliminary data.</text>
</comment>
<keyword evidence="2" id="KW-1133">Transmembrane helix</keyword>
<dbReference type="EMBL" id="CATQJL010000112">
    <property type="protein sequence ID" value="CAJ0594238.1"/>
    <property type="molecule type" value="Genomic_DNA"/>
</dbReference>
<feature type="compositionally biased region" description="Low complexity" evidence="1">
    <location>
        <begin position="131"/>
        <end position="141"/>
    </location>
</feature>
<evidence type="ECO:0000313" key="5">
    <source>
        <dbReference type="Proteomes" id="UP001176961"/>
    </source>
</evidence>
<feature type="signal peptide" evidence="3">
    <location>
        <begin position="1"/>
        <end position="21"/>
    </location>
</feature>
<organism evidence="4 5">
    <name type="scientific">Cylicocyclus nassatus</name>
    <name type="common">Nematode worm</name>
    <dbReference type="NCBI Taxonomy" id="53992"/>
    <lineage>
        <taxon>Eukaryota</taxon>
        <taxon>Metazoa</taxon>
        <taxon>Ecdysozoa</taxon>
        <taxon>Nematoda</taxon>
        <taxon>Chromadorea</taxon>
        <taxon>Rhabditida</taxon>
        <taxon>Rhabditina</taxon>
        <taxon>Rhabditomorpha</taxon>
        <taxon>Strongyloidea</taxon>
        <taxon>Strongylidae</taxon>
        <taxon>Cylicocyclus</taxon>
    </lineage>
</organism>
<keyword evidence="2" id="KW-0812">Transmembrane</keyword>
<evidence type="ECO:0000313" key="4">
    <source>
        <dbReference type="EMBL" id="CAJ0594238.1"/>
    </source>
</evidence>
<protein>
    <submittedName>
        <fullName evidence="4">Uncharacterized protein</fullName>
    </submittedName>
</protein>
<gene>
    <name evidence="4" type="ORF">CYNAS_LOCUS6221</name>
</gene>
<keyword evidence="2" id="KW-0472">Membrane</keyword>
<accession>A0AA36GLF4</accession>
<keyword evidence="3" id="KW-0732">Signal</keyword>
<evidence type="ECO:0000256" key="2">
    <source>
        <dbReference type="SAM" id="Phobius"/>
    </source>
</evidence>
<feature type="transmembrane region" description="Helical" evidence="2">
    <location>
        <begin position="167"/>
        <end position="189"/>
    </location>
</feature>
<feature type="chain" id="PRO_5041369206" evidence="3">
    <location>
        <begin position="22"/>
        <end position="201"/>
    </location>
</feature>
<proteinExistence type="predicted"/>
<dbReference type="Proteomes" id="UP001176961">
    <property type="component" value="Unassembled WGS sequence"/>
</dbReference>
<name>A0AA36GLF4_CYLNA</name>
<evidence type="ECO:0000256" key="3">
    <source>
        <dbReference type="SAM" id="SignalP"/>
    </source>
</evidence>
<feature type="region of interest" description="Disordered" evidence="1">
    <location>
        <begin position="66"/>
        <end position="148"/>
    </location>
</feature>
<feature type="compositionally biased region" description="Low complexity" evidence="1">
    <location>
        <begin position="115"/>
        <end position="124"/>
    </location>
</feature>